<evidence type="ECO:0000313" key="1">
    <source>
        <dbReference type="EMBL" id="KAJ9090744.1"/>
    </source>
</evidence>
<gene>
    <name evidence="1" type="ORF">QFC20_007837</name>
</gene>
<dbReference type="Proteomes" id="UP001230649">
    <property type="component" value="Unassembled WGS sequence"/>
</dbReference>
<evidence type="ECO:0000313" key="2">
    <source>
        <dbReference type="Proteomes" id="UP001230649"/>
    </source>
</evidence>
<reference evidence="1" key="1">
    <citation type="submission" date="2023-04" db="EMBL/GenBank/DDBJ databases">
        <title>Draft Genome sequencing of Naganishia species isolated from polar environments using Oxford Nanopore Technology.</title>
        <authorList>
            <person name="Leo P."/>
            <person name="Venkateswaran K."/>
        </authorList>
    </citation>
    <scope>NUCLEOTIDE SEQUENCE</scope>
    <source>
        <strain evidence="1">MNA-CCFEE 5262</strain>
    </source>
</reference>
<name>A0ACC2UUI0_9TREE</name>
<protein>
    <submittedName>
        <fullName evidence="1">Uncharacterized protein</fullName>
    </submittedName>
</protein>
<dbReference type="EMBL" id="JASBWS010000227">
    <property type="protein sequence ID" value="KAJ9090744.1"/>
    <property type="molecule type" value="Genomic_DNA"/>
</dbReference>
<comment type="caution">
    <text evidence="1">The sequence shown here is derived from an EMBL/GenBank/DDBJ whole genome shotgun (WGS) entry which is preliminary data.</text>
</comment>
<organism evidence="1 2">
    <name type="scientific">Naganishia adeliensis</name>
    <dbReference type="NCBI Taxonomy" id="92952"/>
    <lineage>
        <taxon>Eukaryota</taxon>
        <taxon>Fungi</taxon>
        <taxon>Dikarya</taxon>
        <taxon>Basidiomycota</taxon>
        <taxon>Agaricomycotina</taxon>
        <taxon>Tremellomycetes</taxon>
        <taxon>Filobasidiales</taxon>
        <taxon>Filobasidiaceae</taxon>
        <taxon>Naganishia</taxon>
    </lineage>
</organism>
<accession>A0ACC2UUI0</accession>
<sequence>MYSLDCLLVCLISNIPDVKVKDNGIESFEVADNGAGIREVDWPSIALKHHTSKISSFDDLSHVDTFGFRGEAISALCALSEAVTICTSTQETQPLGKILKFGRDGRLQDSSGKTARQRGTSVTVEKLFAPLPVRRKEFERNAKREFAKALGILTAYALVPSCHPRIEQDQPGRPAGARGIRLTVDSISKTGRKTNHLKSDGKGSLRSAVSALWGGGALESLVDVDMELEVEIDKGMAKREGLDITSKKIQVNGLISAASFGSGRTNSDRQYYYLNGRPFVATKIARAVNELYKSYNTNQSPFVVLDIQTPLDAVDVNVSPDKREIFVHSENNLIEALKTGLEQLYEPSRSTYLDQSLPTPPRAPTATNKRKEQPLFLDDDDDDVQQAGPVLPVVQASSVHRPSVSSSKPTETSRRGQDVIPSRSRGRSPLSTTPSLSRMAPRPTGSFAVRGPPLKSPDSTQNRNLPVTHFVSTPKKTLEYEEEDDDGEDGVSQDEEVRLALESERPDLPIMAKPTKRLLQTTLNDVIQRHPGGASTSAPEVPDITNDGPVGAASSRSRLRKKIASFASQGAVVDLDELNSDTDEEGQIVASSAHIDEARVDEPPRELGHVRSDNIDDETVQQSEDEVEMQAISDESDRPRTTVQVSDANNGRDGDIVLETPEDLIELEEDVSGHVINNNQYINQGQDEDITYIADSQTVIAEDDAAPGDFRNEILKASPQGEIIMRCDIERIRTRAKRRLELDDIAARNKKRKLDETDMLPEAGITNTDTAQVDRVLSRVIQKEDFAKMDILGQYNLAFIIARRKKPEENGQTIDDIFIIDQHASDEKYNFETLQATTHIRSQGLLQPRPLQLPSADEITAMENLDILAANGFGLSVDEDAPYGRGERIRLTAMPTSKETVFDVKDLEELIFLLQDHYIGAMVRSKKARAMFAMRACRKSVMFGKPLSRSQMVQIVKHMGTIDQPWNCPHGRPTMRHLLNLARWKENHKDDNDTIDWSSIDLSL</sequence>
<keyword evidence="2" id="KW-1185">Reference proteome</keyword>
<proteinExistence type="predicted"/>